<name>A0AAV7VDR5_PLEWA</name>
<dbReference type="AlphaFoldDB" id="A0AAV7VDR5"/>
<proteinExistence type="predicted"/>
<accession>A0AAV7VDR5</accession>
<evidence type="ECO:0000313" key="3">
    <source>
        <dbReference type="Proteomes" id="UP001066276"/>
    </source>
</evidence>
<sequence>MFGLNMLMSAGPVAAAPPTTACFSPRAALGVLCLQGPLNEAGSPDAAHHLLLFTTVKRPLWRLLPKAQIDFGPTSQAIIMPEDAQ</sequence>
<gene>
    <name evidence="2" type="ORF">NDU88_002449</name>
</gene>
<reference evidence="2" key="1">
    <citation type="journal article" date="2022" name="bioRxiv">
        <title>Sequencing and chromosome-scale assembly of the giantPleurodeles waltlgenome.</title>
        <authorList>
            <person name="Brown T."/>
            <person name="Elewa A."/>
            <person name="Iarovenko S."/>
            <person name="Subramanian E."/>
            <person name="Araus A.J."/>
            <person name="Petzold A."/>
            <person name="Susuki M."/>
            <person name="Suzuki K.-i.T."/>
            <person name="Hayashi T."/>
            <person name="Toyoda A."/>
            <person name="Oliveira C."/>
            <person name="Osipova E."/>
            <person name="Leigh N.D."/>
            <person name="Simon A."/>
            <person name="Yun M.H."/>
        </authorList>
    </citation>
    <scope>NUCLEOTIDE SEQUENCE</scope>
    <source>
        <strain evidence="2">20211129_DDA</strain>
        <tissue evidence="2">Liver</tissue>
    </source>
</reference>
<keyword evidence="1" id="KW-0732">Signal</keyword>
<comment type="caution">
    <text evidence="2">The sequence shown here is derived from an EMBL/GenBank/DDBJ whole genome shotgun (WGS) entry which is preliminary data.</text>
</comment>
<feature type="chain" id="PRO_5043451325" description="Secreted protein" evidence="1">
    <location>
        <begin position="16"/>
        <end position="85"/>
    </location>
</feature>
<feature type="signal peptide" evidence="1">
    <location>
        <begin position="1"/>
        <end position="15"/>
    </location>
</feature>
<evidence type="ECO:0000313" key="2">
    <source>
        <dbReference type="EMBL" id="KAJ1198610.1"/>
    </source>
</evidence>
<evidence type="ECO:0000256" key="1">
    <source>
        <dbReference type="SAM" id="SignalP"/>
    </source>
</evidence>
<organism evidence="2 3">
    <name type="scientific">Pleurodeles waltl</name>
    <name type="common">Iberian ribbed newt</name>
    <dbReference type="NCBI Taxonomy" id="8319"/>
    <lineage>
        <taxon>Eukaryota</taxon>
        <taxon>Metazoa</taxon>
        <taxon>Chordata</taxon>
        <taxon>Craniata</taxon>
        <taxon>Vertebrata</taxon>
        <taxon>Euteleostomi</taxon>
        <taxon>Amphibia</taxon>
        <taxon>Batrachia</taxon>
        <taxon>Caudata</taxon>
        <taxon>Salamandroidea</taxon>
        <taxon>Salamandridae</taxon>
        <taxon>Pleurodelinae</taxon>
        <taxon>Pleurodeles</taxon>
    </lineage>
</organism>
<dbReference type="EMBL" id="JANPWB010000003">
    <property type="protein sequence ID" value="KAJ1198610.1"/>
    <property type="molecule type" value="Genomic_DNA"/>
</dbReference>
<protein>
    <recommendedName>
        <fullName evidence="4">Secreted protein</fullName>
    </recommendedName>
</protein>
<dbReference type="Proteomes" id="UP001066276">
    <property type="component" value="Chromosome 2_1"/>
</dbReference>
<evidence type="ECO:0008006" key="4">
    <source>
        <dbReference type="Google" id="ProtNLM"/>
    </source>
</evidence>
<keyword evidence="3" id="KW-1185">Reference proteome</keyword>